<evidence type="ECO:0000313" key="1">
    <source>
        <dbReference type="EMBL" id="KAJ3531470.1"/>
    </source>
</evidence>
<name>A0ACC1S3X7_9HYPO</name>
<dbReference type="EMBL" id="JANRMS010001059">
    <property type="protein sequence ID" value="KAJ3531470.1"/>
    <property type="molecule type" value="Genomic_DNA"/>
</dbReference>
<organism evidence="1 2">
    <name type="scientific">Fusarium decemcellulare</name>
    <dbReference type="NCBI Taxonomy" id="57161"/>
    <lineage>
        <taxon>Eukaryota</taxon>
        <taxon>Fungi</taxon>
        <taxon>Dikarya</taxon>
        <taxon>Ascomycota</taxon>
        <taxon>Pezizomycotina</taxon>
        <taxon>Sordariomycetes</taxon>
        <taxon>Hypocreomycetidae</taxon>
        <taxon>Hypocreales</taxon>
        <taxon>Nectriaceae</taxon>
        <taxon>Fusarium</taxon>
        <taxon>Fusarium decemcellulare species complex</taxon>
    </lineage>
</organism>
<proteinExistence type="predicted"/>
<comment type="caution">
    <text evidence="1">The sequence shown here is derived from an EMBL/GenBank/DDBJ whole genome shotgun (WGS) entry which is preliminary data.</text>
</comment>
<dbReference type="Proteomes" id="UP001148629">
    <property type="component" value="Unassembled WGS sequence"/>
</dbReference>
<gene>
    <name evidence="1" type="ORF">NM208_g8866</name>
</gene>
<protein>
    <submittedName>
        <fullName evidence="1">Uncharacterized protein</fullName>
    </submittedName>
</protein>
<reference evidence="1" key="1">
    <citation type="submission" date="2022-08" db="EMBL/GenBank/DDBJ databases">
        <title>Genome Sequence of Fusarium decemcellulare.</title>
        <authorList>
            <person name="Buettner E."/>
        </authorList>
    </citation>
    <scope>NUCLEOTIDE SEQUENCE</scope>
    <source>
        <strain evidence="1">Babe19</strain>
    </source>
</reference>
<accession>A0ACC1S3X7</accession>
<evidence type="ECO:0000313" key="2">
    <source>
        <dbReference type="Proteomes" id="UP001148629"/>
    </source>
</evidence>
<keyword evidence="2" id="KW-1185">Reference proteome</keyword>
<sequence>MPSSASEASGTMRMAAAAAAKANGLNSIVGGGPACNEGEETKTEIETAMVVCLWLPLDGGFGSLGGVWLRFGQGPGQTRGAGTMEVWGWTGGQAGRRRLAWTFQEWSRVLANDPSTVPLPLIIMRALSCPVECRAEWSLCLKYQAPDQASRRQWNSSITANGKVCVS</sequence>